<dbReference type="OrthoDB" id="9809733at2"/>
<dbReference type="PANTHER" id="PTHR31272:SF4">
    <property type="entry name" value="CYTOCHROME C-TYPE BIOGENESIS PROTEIN HI_1454-RELATED"/>
    <property type="match status" value="1"/>
</dbReference>
<dbReference type="PROSITE" id="PS00194">
    <property type="entry name" value="THIOREDOXIN_1"/>
    <property type="match status" value="1"/>
</dbReference>
<keyword evidence="3" id="KW-1003">Cell membrane</keyword>
<gene>
    <name evidence="11" type="ORF">B9W14_16090</name>
</gene>
<dbReference type="RefSeq" id="WP_032075843.1">
    <property type="nucleotide sequence ID" value="NZ_CP020953.1"/>
</dbReference>
<keyword evidence="7 9" id="KW-0472">Membrane</keyword>
<keyword evidence="12" id="KW-1185">Reference proteome</keyword>
<comment type="similarity">
    <text evidence="2">Belongs to the DsbD family.</text>
</comment>
<dbReference type="InterPro" id="IPR017937">
    <property type="entry name" value="Thioredoxin_CS"/>
</dbReference>
<evidence type="ECO:0000256" key="8">
    <source>
        <dbReference type="SAM" id="MobiDB-lite"/>
    </source>
</evidence>
<keyword evidence="6 9" id="KW-1133">Transmembrane helix</keyword>
<feature type="transmembrane region" description="Helical" evidence="9">
    <location>
        <begin position="163"/>
        <end position="188"/>
    </location>
</feature>
<dbReference type="PANTHER" id="PTHR31272">
    <property type="entry name" value="CYTOCHROME C-TYPE BIOGENESIS PROTEIN HI_1454-RELATED"/>
    <property type="match status" value="1"/>
</dbReference>
<reference evidence="12" key="1">
    <citation type="submission" date="2017-04" db="EMBL/GenBank/DDBJ databases">
        <authorList>
            <person name="Song Y."/>
            <person name="Cho B.-K."/>
        </authorList>
    </citation>
    <scope>NUCLEOTIDE SEQUENCE [LARGE SCALE GENOMIC DNA]</scope>
    <source>
        <strain evidence="12">SL1</strain>
    </source>
</reference>
<sequence>MENINLFLVFVEGVLSLLSPCILPVLPVYLSILSNSSVQSLKHEEVKFMNSSLLKNTILFVLGISTTFFILGSSVSVLNQFFTSNKKIIILIGGILIIIMGIFYMGYLNIPFLQKEKKIHIEIKEMKPITAYILGFTFSFGWTPCVGPMLSSVLIMASTSKNVLIGNLLILIYTIGFILPFIIIAIFYNKLFKFIDKIKLHMGIIQKIGGIILIVSGLIMIIGGTGKTFDYTNKESTNKVEQVQSKDDKNAQSNKDNSTKEDKIKAPDFNLVDQYGKTHKLSDYKGKVVFLNFWATWCPPCRGELPNIEEVYKEYENNDKDVIILGVTAPNLGREGSKEYIMDFLNKQGYTFPIVFDNTGEIMDQYSIEAFPTTFIIDKEGNVNKYVPGPMKKTTMESLINNVK</sequence>
<keyword evidence="5" id="KW-0201">Cytochrome c-type biogenesis</keyword>
<feature type="transmembrane region" description="Helical" evidence="9">
    <location>
        <begin position="88"/>
        <end position="110"/>
    </location>
</feature>
<keyword evidence="4 9" id="KW-0812">Transmembrane</keyword>
<name>A0A2U8DT40_9CLOT</name>
<dbReference type="KEGG" id="cdrk:B9W14_16090"/>
<evidence type="ECO:0000259" key="10">
    <source>
        <dbReference type="PROSITE" id="PS51352"/>
    </source>
</evidence>
<protein>
    <submittedName>
        <fullName evidence="11">Cytochrome C biogenesis protein CcsB</fullName>
    </submittedName>
</protein>
<proteinExistence type="inferred from homology"/>
<evidence type="ECO:0000313" key="12">
    <source>
        <dbReference type="Proteomes" id="UP000244910"/>
    </source>
</evidence>
<dbReference type="Proteomes" id="UP000244910">
    <property type="component" value="Chromosome"/>
</dbReference>
<dbReference type="PROSITE" id="PS51352">
    <property type="entry name" value="THIOREDOXIN_2"/>
    <property type="match status" value="1"/>
</dbReference>
<dbReference type="InterPro" id="IPR036249">
    <property type="entry name" value="Thioredoxin-like_sf"/>
</dbReference>
<evidence type="ECO:0000256" key="2">
    <source>
        <dbReference type="ARBA" id="ARBA00006143"/>
    </source>
</evidence>
<dbReference type="InterPro" id="IPR013740">
    <property type="entry name" value="Redoxin"/>
</dbReference>
<dbReference type="EMBL" id="CP020953">
    <property type="protein sequence ID" value="AWI05956.1"/>
    <property type="molecule type" value="Genomic_DNA"/>
</dbReference>
<feature type="transmembrane region" description="Helical" evidence="9">
    <location>
        <begin position="53"/>
        <end position="76"/>
    </location>
</feature>
<comment type="subcellular location">
    <subcellularLocation>
        <location evidence="1">Cell membrane</location>
        <topology evidence="1">Multi-pass membrane protein</topology>
    </subcellularLocation>
</comment>
<evidence type="ECO:0000313" key="11">
    <source>
        <dbReference type="EMBL" id="AWI05956.1"/>
    </source>
</evidence>
<organism evidence="11 12">
    <name type="scientific">Clostridium drakei</name>
    <dbReference type="NCBI Taxonomy" id="332101"/>
    <lineage>
        <taxon>Bacteria</taxon>
        <taxon>Bacillati</taxon>
        <taxon>Bacillota</taxon>
        <taxon>Clostridia</taxon>
        <taxon>Eubacteriales</taxon>
        <taxon>Clostridiaceae</taxon>
        <taxon>Clostridium</taxon>
    </lineage>
</organism>
<evidence type="ECO:0000256" key="5">
    <source>
        <dbReference type="ARBA" id="ARBA00022748"/>
    </source>
</evidence>
<dbReference type="GO" id="GO:0017004">
    <property type="term" value="P:cytochrome complex assembly"/>
    <property type="evidence" value="ECO:0007669"/>
    <property type="project" value="UniProtKB-KW"/>
</dbReference>
<dbReference type="AlphaFoldDB" id="A0A2U8DT40"/>
<feature type="transmembrane region" description="Helical" evidence="9">
    <location>
        <begin position="6"/>
        <end position="32"/>
    </location>
</feature>
<evidence type="ECO:0000256" key="9">
    <source>
        <dbReference type="SAM" id="Phobius"/>
    </source>
</evidence>
<dbReference type="InterPro" id="IPR013766">
    <property type="entry name" value="Thioredoxin_domain"/>
</dbReference>
<evidence type="ECO:0000256" key="4">
    <source>
        <dbReference type="ARBA" id="ARBA00022692"/>
    </source>
</evidence>
<feature type="domain" description="Thioredoxin" evidence="10">
    <location>
        <begin position="260"/>
        <end position="404"/>
    </location>
</feature>
<dbReference type="GO" id="GO:0005886">
    <property type="term" value="C:plasma membrane"/>
    <property type="evidence" value="ECO:0007669"/>
    <property type="project" value="UniProtKB-SubCell"/>
</dbReference>
<dbReference type="GO" id="GO:0016491">
    <property type="term" value="F:oxidoreductase activity"/>
    <property type="evidence" value="ECO:0007669"/>
    <property type="project" value="InterPro"/>
</dbReference>
<evidence type="ECO:0000256" key="1">
    <source>
        <dbReference type="ARBA" id="ARBA00004651"/>
    </source>
</evidence>
<dbReference type="InterPro" id="IPR051790">
    <property type="entry name" value="Cytochrome_c-biogenesis_DsbD"/>
</dbReference>
<evidence type="ECO:0000256" key="7">
    <source>
        <dbReference type="ARBA" id="ARBA00023136"/>
    </source>
</evidence>
<dbReference type="SUPFAM" id="SSF52833">
    <property type="entry name" value="Thioredoxin-like"/>
    <property type="match status" value="1"/>
</dbReference>
<feature type="transmembrane region" description="Helical" evidence="9">
    <location>
        <begin position="208"/>
        <end position="226"/>
    </location>
</feature>
<feature type="transmembrane region" description="Helical" evidence="9">
    <location>
        <begin position="131"/>
        <end position="157"/>
    </location>
</feature>
<dbReference type="InterPro" id="IPR003834">
    <property type="entry name" value="Cyt_c_assmbl_TM_dom"/>
</dbReference>
<feature type="region of interest" description="Disordered" evidence="8">
    <location>
        <begin position="240"/>
        <end position="261"/>
    </location>
</feature>
<dbReference type="Gene3D" id="3.40.30.10">
    <property type="entry name" value="Glutaredoxin"/>
    <property type="match status" value="1"/>
</dbReference>
<dbReference type="Pfam" id="PF08534">
    <property type="entry name" value="Redoxin"/>
    <property type="match status" value="1"/>
</dbReference>
<feature type="compositionally biased region" description="Basic and acidic residues" evidence="8">
    <location>
        <begin position="240"/>
        <end position="250"/>
    </location>
</feature>
<accession>A0A2U8DT40</accession>
<evidence type="ECO:0000256" key="6">
    <source>
        <dbReference type="ARBA" id="ARBA00022989"/>
    </source>
</evidence>
<evidence type="ECO:0000256" key="3">
    <source>
        <dbReference type="ARBA" id="ARBA00022475"/>
    </source>
</evidence>
<dbReference type="Pfam" id="PF02683">
    <property type="entry name" value="DsbD_TM"/>
    <property type="match status" value="1"/>
</dbReference>
<dbReference type="CDD" id="cd02966">
    <property type="entry name" value="TlpA_like_family"/>
    <property type="match status" value="1"/>
</dbReference>